<dbReference type="CDD" id="cd16027">
    <property type="entry name" value="SGSH"/>
    <property type="match status" value="1"/>
</dbReference>
<keyword evidence="6" id="KW-1185">Reference proteome</keyword>
<proteinExistence type="inferred from homology"/>
<dbReference type="PANTHER" id="PTHR43751">
    <property type="entry name" value="SULFATASE"/>
    <property type="match status" value="1"/>
</dbReference>
<dbReference type="PANTHER" id="PTHR43751:SF1">
    <property type="entry name" value="SULFATASE ATSG-RELATED"/>
    <property type="match status" value="1"/>
</dbReference>
<evidence type="ECO:0000313" key="6">
    <source>
        <dbReference type="Proteomes" id="UP000295807"/>
    </source>
</evidence>
<feature type="region of interest" description="Disordered" evidence="3">
    <location>
        <begin position="445"/>
        <end position="465"/>
    </location>
</feature>
<evidence type="ECO:0000313" key="5">
    <source>
        <dbReference type="EMBL" id="TCS85893.1"/>
    </source>
</evidence>
<dbReference type="Proteomes" id="UP000295807">
    <property type="component" value="Unassembled WGS sequence"/>
</dbReference>
<dbReference type="InterPro" id="IPR052701">
    <property type="entry name" value="GAG_Ulvan_Degrading_Sulfatases"/>
</dbReference>
<gene>
    <name evidence="5" type="ORF">EDD80_11091</name>
</gene>
<evidence type="ECO:0000256" key="2">
    <source>
        <dbReference type="ARBA" id="ARBA00022801"/>
    </source>
</evidence>
<keyword evidence="2" id="KW-0378">Hydrolase</keyword>
<protein>
    <submittedName>
        <fullName evidence="5">Arylsulfatase A-like enzyme</fullName>
    </submittedName>
</protein>
<accession>A0A4R3KNS4</accession>
<comment type="similarity">
    <text evidence="1">Belongs to the sulfatase family.</text>
</comment>
<evidence type="ECO:0000256" key="1">
    <source>
        <dbReference type="ARBA" id="ARBA00008779"/>
    </source>
</evidence>
<dbReference type="SUPFAM" id="SSF53649">
    <property type="entry name" value="Alkaline phosphatase-like"/>
    <property type="match status" value="1"/>
</dbReference>
<evidence type="ECO:0000256" key="3">
    <source>
        <dbReference type="SAM" id="MobiDB-lite"/>
    </source>
</evidence>
<dbReference type="OrthoDB" id="975025at2"/>
<dbReference type="EMBL" id="SMAD01000010">
    <property type="protein sequence ID" value="TCS85893.1"/>
    <property type="molecule type" value="Genomic_DNA"/>
</dbReference>
<dbReference type="PROSITE" id="PS00523">
    <property type="entry name" value="SULFATASE_1"/>
    <property type="match status" value="1"/>
</dbReference>
<reference evidence="5 6" key="1">
    <citation type="submission" date="2019-03" db="EMBL/GenBank/DDBJ databases">
        <title>Genomic Encyclopedia of Type Strains, Phase IV (KMG-IV): sequencing the most valuable type-strain genomes for metagenomic binning, comparative biology and taxonomic classification.</title>
        <authorList>
            <person name="Goeker M."/>
        </authorList>
    </citation>
    <scope>NUCLEOTIDE SEQUENCE [LARGE SCALE GENOMIC DNA]</scope>
    <source>
        <strain evidence="5 6">DSM 21100</strain>
    </source>
</reference>
<name>A0A4R3KNS4_9SPHI</name>
<dbReference type="GO" id="GO:0016787">
    <property type="term" value="F:hydrolase activity"/>
    <property type="evidence" value="ECO:0007669"/>
    <property type="project" value="UniProtKB-KW"/>
</dbReference>
<dbReference type="Gene3D" id="3.40.720.10">
    <property type="entry name" value="Alkaline Phosphatase, subunit A"/>
    <property type="match status" value="1"/>
</dbReference>
<sequence>MKRTAFNAIFLLGCLVFFMSETRGQQAPNMLVLIADDWGYPHAGAYGDHVVQTPNFDKIAKQGMLFTNAFTTPSCSPSRASLLTGQWPHQLEQGVHLKGFLNKKFPNYVELLAGQGYATGHSKKGWGPGKYQLGGYEYNPAGPKYPDFETFFKSRSKDQPFCFWFGSHDPHRPYEQGSGATSGKSIADVKVPAFLPDNAVVRNDILDYYYEIEQFDRDVGKILAVLEAAGELDNTLIVITGDNGMPFPRAKANIYDAGTHVPLAISWPVRIKPGQLCTSFVGFIDLAPTFLAAAGMQAPNAMTGTNLLPLMTGGKELVKREKMFVERERHARVRKGNVGYPSRGIRTKDFLYIRNFRPDRWPAGDPEFGTGRFGDVDRSPTKDYIIKRKDDPGIAPFFEKAFMKRPAEELYDLRVDPDQLNNLAGVKQFTAVRRKLRRKLHRWMKKTSDPRLNNGGDHLERYPYQ</sequence>
<dbReference type="AlphaFoldDB" id="A0A4R3KNS4"/>
<dbReference type="Pfam" id="PF00884">
    <property type="entry name" value="Sulfatase"/>
    <property type="match status" value="1"/>
</dbReference>
<dbReference type="InterPro" id="IPR024607">
    <property type="entry name" value="Sulfatase_CS"/>
</dbReference>
<evidence type="ECO:0000259" key="4">
    <source>
        <dbReference type="Pfam" id="PF00884"/>
    </source>
</evidence>
<dbReference type="InterPro" id="IPR000917">
    <property type="entry name" value="Sulfatase_N"/>
</dbReference>
<dbReference type="InterPro" id="IPR017850">
    <property type="entry name" value="Alkaline_phosphatase_core_sf"/>
</dbReference>
<comment type="caution">
    <text evidence="5">The sequence shown here is derived from an EMBL/GenBank/DDBJ whole genome shotgun (WGS) entry which is preliminary data.</text>
</comment>
<feature type="domain" description="Sulfatase N-terminal" evidence="4">
    <location>
        <begin position="28"/>
        <end position="296"/>
    </location>
</feature>
<organism evidence="5 6">
    <name type="scientific">Anseongella ginsenosidimutans</name>
    <dbReference type="NCBI Taxonomy" id="496056"/>
    <lineage>
        <taxon>Bacteria</taxon>
        <taxon>Pseudomonadati</taxon>
        <taxon>Bacteroidota</taxon>
        <taxon>Sphingobacteriia</taxon>
        <taxon>Sphingobacteriales</taxon>
        <taxon>Sphingobacteriaceae</taxon>
        <taxon>Anseongella</taxon>
    </lineage>
</organism>